<feature type="coiled-coil region" evidence="1">
    <location>
        <begin position="1091"/>
        <end position="1129"/>
    </location>
</feature>
<dbReference type="Proteomes" id="UP001056819">
    <property type="component" value="Chromosome"/>
</dbReference>
<feature type="compositionally biased region" description="Low complexity" evidence="2">
    <location>
        <begin position="943"/>
        <end position="968"/>
    </location>
</feature>
<keyword evidence="1" id="KW-0175">Coiled coil</keyword>
<dbReference type="InterPro" id="IPR013491">
    <property type="entry name" value="Tape_meas_N"/>
</dbReference>
<evidence type="ECO:0000256" key="1">
    <source>
        <dbReference type="SAM" id="Coils"/>
    </source>
</evidence>
<sequence length="1276" mass="136525">MADNIITAGVEISANVDGLENINRLAQEIEAAGGDAAHLQDKYAELNREFGEIGGQQALIDGFRRLKAESQNVAGQLEAARKKTAELAQAVQTNPTDKLIKDFEAARTQAAALKIRQEELNRELHQSRQIMQQAGISARDLAASQTQLRRESAVARQQLESLNQEAAELKKLTTARHTLGLNVQSNAEAEIAKIQQALSDLKNAAGVSRAEIKRATAAAESQIQTLRQQMGELPETNMTPIASSIGKIGVAAAGAAASVLALQGSINAVLDVTQQFSAVATKLNYAFGGAEAGAAQLAFVREEANRLGLELLGAADGYAQLASATKDLNITHEQTQQVFKGVASAAAAMGLNAEEANGVFLALSQIAGKGKVSMEELRGQLGERLTPAMAIAAKSMGVTSAELEKMVENGLAAEVFLPRFGAALEEAFSAEAAKNAESLGGQINLLQNRYNEFLNYLGESQVANAAVAVMKDIGAAVDWLEQQLKNIDGATISGLEEALSSAYALLKELGLEIGGLLTTAFDNINDLGSAISGILSDGKGEFDAIRFTVDSLNLAIGVMRDGVAGVGIAFNLFSGAVKETLAWAAEGLEKLSWGDWSRELTEFAQTMHTEAGKSFEKAEQAALSFESKATAAWDKMGDTAAERSTRMVQDAQAAYAQAAAAAEEAAKKAAEAQIRAQAAVGTATEESAKKQAAELAKAAAAAQAEADKAATAWHKQMGIELPKAADIAAEAIDKTSKAIADAKSAAQGLGLDLRAAMDEPTPTIREMLENINTLDDNLDALKKTGADTGLLLRQALSNAVAGAANAADIDAVKQRYRALGDEGKLSMHQVELGILAADQKLQELKGNIDPAAAAFKKLGIESKEAMRLSAEETRLAFETVKKSGQASEESLKQAFANAAESILKSGNDAQRNWVANQAAAYGYKVAVDATGKAALQAANETKQATEQQAKAHHQAAAAAEKQTESTQQHTAETDQNTDAIERNTDAVATQAATVDGYWGHIQDRWLELRTSGKQVGSMSEALLLSMGNVARQATGHWQIYVDRMWTAYDNAQSATQQLNAAADSGTDVMSRLAKAEAVAISHARDLDKTSLANLRAEIDKARAKMQQLADEAKQTREDLQASLDELNGDSDASARLAQQRKLKELGKKRDAAAQAGNQDAQTEYDRAIELQKQVYARQQQKKAEAEAERQRQEAQRIEQERQREAERQRQEAERQRQQAEREAQRRQKRELPPPNVQVDVDSDEIIAQLHQRDKQVAEMAVQGFVAQLDNALQRSR</sequence>
<feature type="coiled-coil region" evidence="1">
    <location>
        <begin position="22"/>
        <end position="229"/>
    </location>
</feature>
<dbReference type="Pfam" id="PF20155">
    <property type="entry name" value="TMP_3"/>
    <property type="match status" value="1"/>
</dbReference>
<feature type="compositionally biased region" description="Basic and acidic residues" evidence="2">
    <location>
        <begin position="1185"/>
        <end position="1231"/>
    </location>
</feature>
<name>A0AAE9HV02_9NEIS</name>
<reference evidence="4" key="1">
    <citation type="submission" date="2022-05" db="EMBL/GenBank/DDBJ databases">
        <title>Alysiella filiformis genome sequencing.</title>
        <authorList>
            <person name="Viehboeck T."/>
        </authorList>
    </citation>
    <scope>NUCLEOTIDE SEQUENCE</scope>
    <source>
        <strain evidence="4">DSM 2580</strain>
    </source>
</reference>
<evidence type="ECO:0000256" key="2">
    <source>
        <dbReference type="SAM" id="MobiDB-lite"/>
    </source>
</evidence>
<organism evidence="4 5">
    <name type="scientific">Conchiformibius steedae DSM 2580</name>
    <dbReference type="NCBI Taxonomy" id="1121352"/>
    <lineage>
        <taxon>Bacteria</taxon>
        <taxon>Pseudomonadati</taxon>
        <taxon>Pseudomonadota</taxon>
        <taxon>Betaproteobacteria</taxon>
        <taxon>Neisseriales</taxon>
        <taxon>Neisseriaceae</taxon>
        <taxon>Conchiformibius</taxon>
    </lineage>
</organism>
<dbReference type="AlphaFoldDB" id="A0AAE9HV02"/>
<feature type="compositionally biased region" description="Polar residues" evidence="2">
    <location>
        <begin position="969"/>
        <end position="978"/>
    </location>
</feature>
<dbReference type="EMBL" id="CP097501">
    <property type="protein sequence ID" value="URD68104.1"/>
    <property type="molecule type" value="Genomic_DNA"/>
</dbReference>
<proteinExistence type="predicted"/>
<evidence type="ECO:0000313" key="5">
    <source>
        <dbReference type="Proteomes" id="UP001056819"/>
    </source>
</evidence>
<gene>
    <name evidence="4" type="ORF">LNQ82_02775</name>
</gene>
<evidence type="ECO:0000259" key="3">
    <source>
        <dbReference type="Pfam" id="PF20155"/>
    </source>
</evidence>
<feature type="region of interest" description="Disordered" evidence="2">
    <location>
        <begin position="1185"/>
        <end position="1241"/>
    </location>
</feature>
<dbReference type="RefSeq" id="WP_027021953.1">
    <property type="nucleotide sequence ID" value="NZ_CP097501.1"/>
</dbReference>
<evidence type="ECO:0000313" key="4">
    <source>
        <dbReference type="EMBL" id="URD68104.1"/>
    </source>
</evidence>
<feature type="coiled-coil region" evidence="1">
    <location>
        <begin position="648"/>
        <end position="705"/>
    </location>
</feature>
<dbReference type="NCBIfam" id="TIGR02675">
    <property type="entry name" value="tape_meas_nterm"/>
    <property type="match status" value="1"/>
</dbReference>
<feature type="region of interest" description="Disordered" evidence="2">
    <location>
        <begin position="943"/>
        <end position="979"/>
    </location>
</feature>
<protein>
    <submittedName>
        <fullName evidence="4">Tape measure protein</fullName>
    </submittedName>
</protein>
<accession>A0AAE9HV02</accession>
<feature type="domain" description="Tape measure protein N-terminal" evidence="3">
    <location>
        <begin position="268"/>
        <end position="456"/>
    </location>
</feature>